<protein>
    <submittedName>
        <fullName evidence="1">Uncharacterized protein</fullName>
    </submittedName>
</protein>
<dbReference type="Proteomes" id="UP000550895">
    <property type="component" value="Unassembled WGS sequence"/>
</dbReference>
<dbReference type="AlphaFoldDB" id="A0A7W8HTG1"/>
<sequence length="78" mass="8775">MLSVMTLRAPQNTAKITGAEREALLESLLLDEPELTFTPRGIPDPRLLRLVGILAKQAARECFAEEVTLSRQRRKRTS</sequence>
<reference evidence="1 2" key="1">
    <citation type="submission" date="2020-08" db="EMBL/GenBank/DDBJ databases">
        <title>Genomic Encyclopedia of Type Strains, Phase IV (KMG-IV): sequencing the most valuable type-strain genomes for metagenomic binning, comparative biology and taxonomic classification.</title>
        <authorList>
            <person name="Goeker M."/>
        </authorList>
    </citation>
    <scope>NUCLEOTIDE SEQUENCE [LARGE SCALE GENOMIC DNA]</scope>
    <source>
        <strain evidence="1 2">DSM 26376</strain>
    </source>
</reference>
<keyword evidence="2" id="KW-1185">Reference proteome</keyword>
<comment type="caution">
    <text evidence="1">The sequence shown here is derived from an EMBL/GenBank/DDBJ whole genome shotgun (WGS) entry which is preliminary data.</text>
</comment>
<evidence type="ECO:0000313" key="2">
    <source>
        <dbReference type="Proteomes" id="UP000550895"/>
    </source>
</evidence>
<name>A0A7W8HTG1_9HYPH</name>
<accession>A0A7W8HTG1</accession>
<dbReference type="EMBL" id="JACHGA010000012">
    <property type="protein sequence ID" value="MBB5277989.1"/>
    <property type="molecule type" value="Genomic_DNA"/>
</dbReference>
<proteinExistence type="predicted"/>
<gene>
    <name evidence="1" type="ORF">HNR26_004082</name>
</gene>
<organism evidence="1 2">
    <name type="scientific">Rhizobium rosettiformans</name>
    <dbReference type="NCBI Taxonomy" id="1368430"/>
    <lineage>
        <taxon>Bacteria</taxon>
        <taxon>Pseudomonadati</taxon>
        <taxon>Pseudomonadota</taxon>
        <taxon>Alphaproteobacteria</taxon>
        <taxon>Hyphomicrobiales</taxon>
        <taxon>Rhizobiaceae</taxon>
        <taxon>Rhizobium/Agrobacterium group</taxon>
        <taxon>Rhizobium</taxon>
    </lineage>
</organism>
<dbReference type="RefSeq" id="WP_229825708.1">
    <property type="nucleotide sequence ID" value="NZ_JACHGA010000012.1"/>
</dbReference>
<evidence type="ECO:0000313" key="1">
    <source>
        <dbReference type="EMBL" id="MBB5277989.1"/>
    </source>
</evidence>